<evidence type="ECO:0000256" key="1">
    <source>
        <dbReference type="ARBA" id="ARBA00023125"/>
    </source>
</evidence>
<accession>A0A0B7MRT2</accession>
<evidence type="ECO:0000313" key="3">
    <source>
        <dbReference type="EMBL" id="CEO90372.1"/>
    </source>
</evidence>
<gene>
    <name evidence="3" type="ORF">SSCH_810049</name>
</gene>
<dbReference type="GO" id="GO:0003677">
    <property type="term" value="F:DNA binding"/>
    <property type="evidence" value="ECO:0007669"/>
    <property type="project" value="UniProtKB-KW"/>
</dbReference>
<dbReference type="PANTHER" id="PTHR46797:SF1">
    <property type="entry name" value="METHYLPHOSPHONATE SYNTHASE"/>
    <property type="match status" value="1"/>
</dbReference>
<dbReference type="PROSITE" id="PS50943">
    <property type="entry name" value="HTH_CROC1"/>
    <property type="match status" value="1"/>
</dbReference>
<protein>
    <submittedName>
        <fullName evidence="3">Helix-turn-helix domain protein</fullName>
    </submittedName>
</protein>
<dbReference type="SMART" id="SM00530">
    <property type="entry name" value="HTH_XRE"/>
    <property type="match status" value="1"/>
</dbReference>
<dbReference type="Proteomes" id="UP000046155">
    <property type="component" value="Unassembled WGS sequence"/>
</dbReference>
<dbReference type="SUPFAM" id="SSF47413">
    <property type="entry name" value="lambda repressor-like DNA-binding domains"/>
    <property type="match status" value="1"/>
</dbReference>
<dbReference type="AlphaFoldDB" id="A0A0B7MRT2"/>
<name>A0A0B7MRT2_9FIRM</name>
<dbReference type="Gene3D" id="1.10.260.40">
    <property type="entry name" value="lambda repressor-like DNA-binding domains"/>
    <property type="match status" value="1"/>
</dbReference>
<dbReference type="InterPro" id="IPR050807">
    <property type="entry name" value="TransReg_Diox_bact_type"/>
</dbReference>
<sequence length="132" mass="15274">MIMANNVEIDNRAIGQRIRRNRKKFELSREEFAEIIGLSDYYVGQLERGERQMSLPALVKIANCLHVSLDYLVWGKLPSEAYYVHDGHNGYCASYGSKDTELNELINKCSPKEYELIKKIIKTILPYMSIKN</sequence>
<proteinExistence type="predicted"/>
<evidence type="ECO:0000313" key="4">
    <source>
        <dbReference type="Proteomes" id="UP000046155"/>
    </source>
</evidence>
<dbReference type="CDD" id="cd00093">
    <property type="entry name" value="HTH_XRE"/>
    <property type="match status" value="1"/>
</dbReference>
<dbReference type="PANTHER" id="PTHR46797">
    <property type="entry name" value="HTH-TYPE TRANSCRIPTIONAL REGULATOR"/>
    <property type="match status" value="1"/>
</dbReference>
<reference evidence="4" key="1">
    <citation type="submission" date="2015-01" db="EMBL/GenBank/DDBJ databases">
        <authorList>
            <person name="Manzoor Shahid"/>
            <person name="Zubair Saima"/>
        </authorList>
    </citation>
    <scope>NUCLEOTIDE SEQUENCE [LARGE SCALE GENOMIC DNA]</scope>
    <source>
        <strain evidence="4">Sp3</strain>
    </source>
</reference>
<dbReference type="InterPro" id="IPR001387">
    <property type="entry name" value="Cro/C1-type_HTH"/>
</dbReference>
<dbReference type="GO" id="GO:0005829">
    <property type="term" value="C:cytosol"/>
    <property type="evidence" value="ECO:0007669"/>
    <property type="project" value="TreeGrafter"/>
</dbReference>
<organism evidence="3 4">
    <name type="scientific">Syntrophaceticus schinkii</name>
    <dbReference type="NCBI Taxonomy" id="499207"/>
    <lineage>
        <taxon>Bacteria</taxon>
        <taxon>Bacillati</taxon>
        <taxon>Bacillota</taxon>
        <taxon>Clostridia</taxon>
        <taxon>Thermoanaerobacterales</taxon>
        <taxon>Thermoanaerobacterales Family III. Incertae Sedis</taxon>
        <taxon>Syntrophaceticus</taxon>
    </lineage>
</organism>
<dbReference type="Pfam" id="PF01381">
    <property type="entry name" value="HTH_3"/>
    <property type="match status" value="1"/>
</dbReference>
<feature type="domain" description="HTH cro/C1-type" evidence="2">
    <location>
        <begin position="18"/>
        <end position="72"/>
    </location>
</feature>
<dbReference type="InterPro" id="IPR010982">
    <property type="entry name" value="Lambda_DNA-bd_dom_sf"/>
</dbReference>
<dbReference type="GO" id="GO:0003700">
    <property type="term" value="F:DNA-binding transcription factor activity"/>
    <property type="evidence" value="ECO:0007669"/>
    <property type="project" value="TreeGrafter"/>
</dbReference>
<keyword evidence="1" id="KW-0238">DNA-binding</keyword>
<dbReference type="EMBL" id="CDRZ01000282">
    <property type="protein sequence ID" value="CEO90372.1"/>
    <property type="molecule type" value="Genomic_DNA"/>
</dbReference>
<keyword evidence="4" id="KW-1185">Reference proteome</keyword>
<evidence type="ECO:0000259" key="2">
    <source>
        <dbReference type="PROSITE" id="PS50943"/>
    </source>
</evidence>